<evidence type="ECO:0000313" key="1">
    <source>
        <dbReference type="EMBL" id="OQP57332.1"/>
    </source>
</evidence>
<dbReference type="AlphaFoldDB" id="A0A1V9FG32"/>
<reference evidence="2" key="1">
    <citation type="submission" date="2016-04" db="EMBL/GenBank/DDBJ databases">
        <authorList>
            <person name="Chen L."/>
            <person name="Zhuang W."/>
            <person name="Wang G."/>
        </authorList>
    </citation>
    <scope>NUCLEOTIDE SEQUENCE [LARGE SCALE GENOMIC DNA]</scope>
    <source>
        <strain evidence="2">208</strain>
    </source>
</reference>
<dbReference type="OrthoDB" id="662345at2"/>
<accession>A0A1V9FG32</accession>
<keyword evidence="2" id="KW-1185">Reference proteome</keyword>
<protein>
    <submittedName>
        <fullName evidence="1">Uncharacterized protein</fullName>
    </submittedName>
</protein>
<sequence>MKYKILLPLLVSVAFLNACKKDKSEVTVPGDTILESYYPGESMEIKELAIYTQNTVITDQASIQNFLNRNANDEVKKHFFPGISTVPVPASNTMLNMLNDNRVNVNGVNMQIVGYRDSIMLVREYTSTPIPSTGVPCQSLSNYVAEYNPFTDCPDANCSTYRKVSPLIVNGLNYYAPLLTYIVKSDNCVAIPNEMPAINVLNHNLQSLLGLYDSVLVQYAKLPMIKKAKD</sequence>
<dbReference type="RefSeq" id="WP_081167817.1">
    <property type="nucleotide sequence ID" value="NZ_LWBP01000195.1"/>
</dbReference>
<organism evidence="1 2">
    <name type="scientific">Niastella populi</name>
    <dbReference type="NCBI Taxonomy" id="550983"/>
    <lineage>
        <taxon>Bacteria</taxon>
        <taxon>Pseudomonadati</taxon>
        <taxon>Bacteroidota</taxon>
        <taxon>Chitinophagia</taxon>
        <taxon>Chitinophagales</taxon>
        <taxon>Chitinophagaceae</taxon>
        <taxon>Niastella</taxon>
    </lineage>
</organism>
<proteinExistence type="predicted"/>
<gene>
    <name evidence="1" type="ORF">A4R26_24885</name>
</gene>
<dbReference type="Proteomes" id="UP000192276">
    <property type="component" value="Unassembled WGS sequence"/>
</dbReference>
<evidence type="ECO:0000313" key="2">
    <source>
        <dbReference type="Proteomes" id="UP000192276"/>
    </source>
</evidence>
<comment type="caution">
    <text evidence="1">The sequence shown here is derived from an EMBL/GenBank/DDBJ whole genome shotgun (WGS) entry which is preliminary data.</text>
</comment>
<name>A0A1V9FG32_9BACT</name>
<dbReference type="EMBL" id="LWBP01000195">
    <property type="protein sequence ID" value="OQP57332.1"/>
    <property type="molecule type" value="Genomic_DNA"/>
</dbReference>